<evidence type="ECO:0000313" key="7">
    <source>
        <dbReference type="Proteomes" id="UP000240357"/>
    </source>
</evidence>
<dbReference type="OrthoDB" id="9797341at2"/>
<dbReference type="GO" id="GO:0003677">
    <property type="term" value="F:DNA binding"/>
    <property type="evidence" value="ECO:0007669"/>
    <property type="project" value="UniProtKB-KW"/>
</dbReference>
<dbReference type="PROSITE" id="PS00622">
    <property type="entry name" value="HTH_LUXR_1"/>
    <property type="match status" value="1"/>
</dbReference>
<gene>
    <name evidence="6" type="ORF">AHMF7605_05960</name>
</gene>
<dbReference type="GO" id="GO:0006355">
    <property type="term" value="P:regulation of DNA-templated transcription"/>
    <property type="evidence" value="ECO:0007669"/>
    <property type="project" value="InterPro"/>
</dbReference>
<dbReference type="InterPro" id="IPR001789">
    <property type="entry name" value="Sig_transdc_resp-reg_receiver"/>
</dbReference>
<dbReference type="GO" id="GO:0000160">
    <property type="term" value="P:phosphorelay signal transduction system"/>
    <property type="evidence" value="ECO:0007669"/>
    <property type="project" value="InterPro"/>
</dbReference>
<dbReference type="PROSITE" id="PS50043">
    <property type="entry name" value="HTH_LUXR_2"/>
    <property type="match status" value="1"/>
</dbReference>
<feature type="domain" description="HTH luxR-type" evidence="4">
    <location>
        <begin position="143"/>
        <end position="207"/>
    </location>
</feature>
<organism evidence="6 7">
    <name type="scientific">Adhaeribacter arboris</name>
    <dbReference type="NCBI Taxonomy" id="2072846"/>
    <lineage>
        <taxon>Bacteria</taxon>
        <taxon>Pseudomonadati</taxon>
        <taxon>Bacteroidota</taxon>
        <taxon>Cytophagia</taxon>
        <taxon>Cytophagales</taxon>
        <taxon>Hymenobacteraceae</taxon>
        <taxon>Adhaeribacter</taxon>
    </lineage>
</organism>
<dbReference type="SUPFAM" id="SSF46894">
    <property type="entry name" value="C-terminal effector domain of the bipartite response regulators"/>
    <property type="match status" value="1"/>
</dbReference>
<dbReference type="InterPro" id="IPR011006">
    <property type="entry name" value="CheY-like_superfamily"/>
</dbReference>
<dbReference type="AlphaFoldDB" id="A0A2T2YC83"/>
<dbReference type="CDD" id="cd17535">
    <property type="entry name" value="REC_NarL-like"/>
    <property type="match status" value="1"/>
</dbReference>
<evidence type="ECO:0000259" key="4">
    <source>
        <dbReference type="PROSITE" id="PS50043"/>
    </source>
</evidence>
<dbReference type="SMART" id="SM00448">
    <property type="entry name" value="REC"/>
    <property type="match status" value="1"/>
</dbReference>
<dbReference type="InterPro" id="IPR000792">
    <property type="entry name" value="Tscrpt_reg_LuxR_C"/>
</dbReference>
<proteinExistence type="predicted"/>
<evidence type="ECO:0000256" key="2">
    <source>
        <dbReference type="ARBA" id="ARBA00023125"/>
    </source>
</evidence>
<dbReference type="CDD" id="cd06170">
    <property type="entry name" value="LuxR_C_like"/>
    <property type="match status" value="1"/>
</dbReference>
<dbReference type="RefSeq" id="WP_106927394.1">
    <property type="nucleotide sequence ID" value="NZ_PYFT01000001.1"/>
</dbReference>
<evidence type="ECO:0000256" key="3">
    <source>
        <dbReference type="PROSITE-ProRule" id="PRU00169"/>
    </source>
</evidence>
<dbReference type="Pfam" id="PF00196">
    <property type="entry name" value="GerE"/>
    <property type="match status" value="1"/>
</dbReference>
<dbReference type="Pfam" id="PF00072">
    <property type="entry name" value="Response_reg"/>
    <property type="match status" value="1"/>
</dbReference>
<dbReference type="PRINTS" id="PR00038">
    <property type="entry name" value="HTHLUXR"/>
</dbReference>
<keyword evidence="7" id="KW-1185">Reference proteome</keyword>
<keyword evidence="2 6" id="KW-0238">DNA-binding</keyword>
<dbReference type="SUPFAM" id="SSF52172">
    <property type="entry name" value="CheY-like"/>
    <property type="match status" value="1"/>
</dbReference>
<name>A0A2T2YC83_9BACT</name>
<reference evidence="6 7" key="1">
    <citation type="submission" date="2018-03" db="EMBL/GenBank/DDBJ databases">
        <title>Adhaeribacter sp. HMF7605 Genome sequencing and assembly.</title>
        <authorList>
            <person name="Kang H."/>
            <person name="Kang J."/>
            <person name="Cha I."/>
            <person name="Kim H."/>
            <person name="Joh K."/>
        </authorList>
    </citation>
    <scope>NUCLEOTIDE SEQUENCE [LARGE SCALE GENOMIC DNA]</scope>
    <source>
        <strain evidence="6 7">HMF7605</strain>
    </source>
</reference>
<dbReference type="SMART" id="SM00421">
    <property type="entry name" value="HTH_LUXR"/>
    <property type="match status" value="1"/>
</dbReference>
<evidence type="ECO:0000259" key="5">
    <source>
        <dbReference type="PROSITE" id="PS50110"/>
    </source>
</evidence>
<comment type="caution">
    <text evidence="6">The sequence shown here is derived from an EMBL/GenBank/DDBJ whole genome shotgun (WGS) entry which is preliminary data.</text>
</comment>
<dbReference type="Proteomes" id="UP000240357">
    <property type="component" value="Unassembled WGS sequence"/>
</dbReference>
<dbReference type="PROSITE" id="PS50110">
    <property type="entry name" value="RESPONSE_REGULATORY"/>
    <property type="match status" value="1"/>
</dbReference>
<protein>
    <submittedName>
        <fullName evidence="6">DNA-binding response regulator</fullName>
    </submittedName>
</protein>
<dbReference type="InterPro" id="IPR058245">
    <property type="entry name" value="NreC/VraR/RcsB-like_REC"/>
</dbReference>
<feature type="domain" description="Response regulatory" evidence="5">
    <location>
        <begin position="4"/>
        <end position="120"/>
    </location>
</feature>
<feature type="modified residue" description="4-aspartylphosphate" evidence="3">
    <location>
        <position position="55"/>
    </location>
</feature>
<evidence type="ECO:0000313" key="6">
    <source>
        <dbReference type="EMBL" id="PSR53103.1"/>
    </source>
</evidence>
<keyword evidence="1 3" id="KW-0597">Phosphoprotein</keyword>
<sequence>MAIRIAIYEDDINLRQPLRELIQMEDDLEVVGAFENCLQVEKQVTELQPNVVLMDIELPQINGIAATKLLRAKCPQAEVLILTSFEDNQQIFEAILAGARGYIVKGEDNGQIIDAIKQIMAGGAPMTPSIARKVLEFFASPTHQKEVDKLSQREFEILKLLKDGLSYKMIAAKTFVELSTVQSHIKNIYKKLEVHSAPEAFKKIFKN</sequence>
<dbReference type="Gene3D" id="3.40.50.2300">
    <property type="match status" value="1"/>
</dbReference>
<dbReference type="InterPro" id="IPR016032">
    <property type="entry name" value="Sig_transdc_resp-reg_C-effctor"/>
</dbReference>
<dbReference type="InterPro" id="IPR039420">
    <property type="entry name" value="WalR-like"/>
</dbReference>
<accession>A0A2T2YC83</accession>
<dbReference type="EMBL" id="PYFT01000001">
    <property type="protein sequence ID" value="PSR53103.1"/>
    <property type="molecule type" value="Genomic_DNA"/>
</dbReference>
<evidence type="ECO:0000256" key="1">
    <source>
        <dbReference type="ARBA" id="ARBA00022553"/>
    </source>
</evidence>
<dbReference type="PANTHER" id="PTHR43214">
    <property type="entry name" value="TWO-COMPONENT RESPONSE REGULATOR"/>
    <property type="match status" value="1"/>
</dbReference>